<reference evidence="2 3" key="1">
    <citation type="journal article" date="2001" name="Nature">
        <title>Initial sequencing and analysis of the human genome.</title>
        <authorList>
            <consortium name="International Human Genome Sequencing Consortium"/>
            <person name="Lander E.S."/>
            <person name="Linton L.M."/>
            <person name="Birren B."/>
            <person name="Nusbaum C."/>
            <person name="Zody M.C."/>
            <person name="Baldwin J."/>
            <person name="Devon K."/>
            <person name="Dewar K."/>
            <person name="Doyle M."/>
            <person name="FitzHugh W."/>
            <person name="Funke R."/>
            <person name="Gage D."/>
            <person name="Harris K."/>
            <person name="Heaford A."/>
            <person name="Howland J."/>
            <person name="Kann L."/>
            <person name="Lehoczky J."/>
            <person name="LeVine R."/>
            <person name="McEwan P."/>
            <person name="McKernan K."/>
            <person name="Meldrim J."/>
            <person name="Mesirov J.P."/>
            <person name="Miranda C."/>
            <person name="Morris W."/>
            <person name="Naylor J."/>
            <person name="Raymond C."/>
            <person name="Rosetti M."/>
            <person name="Santos R."/>
            <person name="Sheridan A."/>
            <person name="Sougnez C."/>
            <person name="Stange-Thomann N."/>
            <person name="Stojanovic N."/>
            <person name="Subramanian A."/>
            <person name="Wyman D."/>
            <person name="Rogers J."/>
            <person name="Sulston J."/>
            <person name="Ainscough R."/>
            <person name="Beck S."/>
            <person name="Bentley D."/>
            <person name="Burton J."/>
            <person name="Clee C."/>
            <person name="Carter N."/>
            <person name="Coulson A."/>
            <person name="Deadman R."/>
            <person name="Deloukas P."/>
            <person name="Dunham A."/>
            <person name="Dunham I."/>
            <person name="Durbin R."/>
            <person name="French L."/>
            <person name="Grafham D."/>
            <person name="Gregory S."/>
            <person name="Hubbard T."/>
            <person name="Humphray S."/>
            <person name="Hunt A."/>
            <person name="Jones M."/>
            <person name="Lloyd C."/>
            <person name="McMurray A."/>
            <person name="Matthews L."/>
            <person name="Mercer S."/>
            <person name="Milne S."/>
            <person name="Mullikin J.C."/>
            <person name="Mungall A."/>
            <person name="Plumb R."/>
            <person name="Ross M."/>
            <person name="Shownkeen R."/>
            <person name="Sims S."/>
            <person name="Waterston R.H."/>
            <person name="Wilson R.K."/>
            <person name="Hillier L.W."/>
            <person name="McPherson J.D."/>
            <person name="Marra M.A."/>
            <person name="Mardis E.R."/>
            <person name="Fulton L.A."/>
            <person name="Chinwalla A.T."/>
            <person name="Pepin K.H."/>
            <person name="Gish W.R."/>
            <person name="Chissoe S.L."/>
            <person name="Wendl M.C."/>
            <person name="Delehaunty K.D."/>
            <person name="Miner T.L."/>
            <person name="Delehaunty A."/>
            <person name="Kramer J.B."/>
            <person name="Cook L.L."/>
            <person name="Fulton R.S."/>
            <person name="Johnson D.L."/>
            <person name="Minx P.J."/>
            <person name="Clifton S.W."/>
            <person name="Hawkins T."/>
            <person name="Branscomb E."/>
            <person name="Predki P."/>
            <person name="Richardson P."/>
            <person name="Wenning S."/>
            <person name="Slezak T."/>
            <person name="Doggett N."/>
            <person name="Cheng J.F."/>
            <person name="Olsen A."/>
            <person name="Lucas S."/>
            <person name="Elkin C."/>
            <person name="Uberbacher E."/>
            <person name="Frazier M."/>
            <person name="Gibbs R.A."/>
            <person name="Muzny D.M."/>
            <person name="Scherer S.E."/>
            <person name="Bouck J.B."/>
            <person name="Sodergren E.J."/>
            <person name="Worley K.C."/>
            <person name="Rives C.M."/>
            <person name="Gorrell J.H."/>
            <person name="Metzker M.L."/>
            <person name="Naylor S.L."/>
            <person name="Kucherlapati R.S."/>
            <person name="Nelson D.L."/>
            <person name="Weinstock G.M."/>
            <person name="Sakaki Y."/>
            <person name="Fujiyama A."/>
            <person name="Hattori M."/>
            <person name="Yada T."/>
            <person name="Toyoda A."/>
            <person name="Itoh T."/>
            <person name="Kawagoe C."/>
            <person name="Watanabe H."/>
            <person name="Totoki Y."/>
            <person name="Taylor T."/>
            <person name="Weissenbach J."/>
            <person name="Heilig R."/>
            <person name="Saurin W."/>
            <person name="Artiguenave F."/>
            <person name="Brottier P."/>
            <person name="Bruls T."/>
            <person name="Pelletier E."/>
            <person name="Robert C."/>
            <person name="Wincker P."/>
            <person name="Smith D.R."/>
            <person name="Doucette-Stamm L."/>
            <person name="Rubenfield M."/>
            <person name="Weinstock K."/>
            <person name="Lee H.M."/>
            <person name="Dubois J."/>
            <person name="Rosenthal A."/>
            <person name="Platzer M."/>
            <person name="Nyakatura G."/>
            <person name="Taudien S."/>
            <person name="Rump A."/>
            <person name="Yang H."/>
            <person name="Yu J."/>
            <person name="Wang J."/>
            <person name="Huang G."/>
            <person name="Gu J."/>
            <person name="Hood L."/>
            <person name="Rowen L."/>
            <person name="Madan A."/>
            <person name="Qin S."/>
            <person name="Davis R.W."/>
            <person name="Federspiel N.A."/>
            <person name="Abola A.P."/>
            <person name="Proctor M.J."/>
            <person name="Myers R.M."/>
            <person name="Schmutz J."/>
            <person name="Dickson M."/>
            <person name="Grimwood J."/>
            <person name="Cox D.R."/>
            <person name="Olson M.V."/>
            <person name="Kaul R."/>
            <person name="Raymond C."/>
            <person name="Shimizu N."/>
            <person name="Kawasaki K."/>
            <person name="Minoshima S."/>
            <person name="Evans G.A."/>
            <person name="Athanasiou M."/>
            <person name="Schultz R."/>
            <person name="Roe B.A."/>
            <person name="Chen F."/>
            <person name="Pan H."/>
            <person name="Ramser J."/>
            <person name="Lehrach H."/>
            <person name="Reinhardt R."/>
            <person name="McCombie W.R."/>
            <person name="de la Bastide M."/>
            <person name="Dedhia N."/>
            <person name="Blocker H."/>
            <person name="Hornischer K."/>
            <person name="Nordsiek G."/>
            <person name="Agarwala R."/>
            <person name="Aravind L."/>
            <person name="Bailey J.A."/>
            <person name="Bateman A."/>
            <person name="Batzoglou S."/>
            <person name="Birney E."/>
            <person name="Bork P."/>
            <person name="Brown D.G."/>
            <person name="Burge C.B."/>
            <person name="Cerutti L."/>
            <person name="Chen H.C."/>
            <person name="Church D."/>
            <person name="Clamp M."/>
            <person name="Copley R.R."/>
            <person name="Doerks T."/>
            <person name="Eddy S.R."/>
            <person name="Eichler E.E."/>
            <person name="Furey T.S."/>
            <person name="Galagan J."/>
            <person name="Gilbert J.G."/>
            <person name="Harmon C."/>
            <person name="Hayashizaki Y."/>
            <person name="Haussler D."/>
            <person name="Hermjakob H."/>
            <person name="Hokamp K."/>
            <person name="Jang W."/>
            <person name="Johnson L.S."/>
            <person name="Jones T.A."/>
            <person name="Kasif S."/>
            <person name="Kaspryzk A."/>
            <person name="Kennedy S."/>
            <person name="Kent W.J."/>
            <person name="Kitts P."/>
            <person name="Koonin E.V."/>
            <person name="Korf I."/>
            <person name="Kulp D."/>
            <person name="Lancet D."/>
            <person name="Lowe T.M."/>
            <person name="McLysaght A."/>
            <person name="Mikkelsen T."/>
            <person name="Moran J.V."/>
            <person name="Mulder N."/>
            <person name="Pollara V.J."/>
            <person name="Ponting C.P."/>
            <person name="Schuler G."/>
            <person name="Schultz J."/>
            <person name="Slater G."/>
            <person name="Smit A.F."/>
            <person name="Stupka E."/>
            <person name="Szustakowski J."/>
            <person name="Thierry-Mieg D."/>
            <person name="Thierry-Mieg J."/>
            <person name="Wagner L."/>
            <person name="Wallis J."/>
            <person name="Wheeler R."/>
            <person name="Williams A."/>
            <person name="Wolf Y.I."/>
            <person name="Wolfe K.H."/>
            <person name="Yang S.P."/>
            <person name="Yeh R.F."/>
            <person name="Collins F."/>
            <person name="Guyer M.S."/>
            <person name="Peterson J."/>
            <person name="Felsenfeld A."/>
            <person name="Wetterstrand K.A."/>
            <person name="Patrinos A."/>
            <person name="Morgan M.J."/>
            <person name="de Jong P."/>
            <person name="Catanese J.J."/>
            <person name="Osoegawa K."/>
            <person name="Shizuya H."/>
            <person name="Choi S."/>
            <person name="Chen Y.J."/>
        </authorList>
    </citation>
    <scope>NUCLEOTIDE SEQUENCE [LARGE SCALE GENOMIC DNA]</scope>
</reference>
<reference evidence="2" key="5">
    <citation type="submission" date="2025-09" db="UniProtKB">
        <authorList>
            <consortium name="Ensembl"/>
        </authorList>
    </citation>
    <scope>IDENTIFICATION</scope>
</reference>
<dbReference type="OrthoDB" id="10249045at2759"/>
<proteinExistence type="predicted"/>
<dbReference type="EMBL" id="AC105345">
    <property type="status" value="NOT_ANNOTATED_CDS"/>
    <property type="molecule type" value="Genomic_DNA"/>
</dbReference>
<organism evidence="2 3">
    <name type="scientific">Homo sapiens</name>
    <name type="common">Human</name>
    <dbReference type="NCBI Taxonomy" id="9606"/>
    <lineage>
        <taxon>Eukaryota</taxon>
        <taxon>Metazoa</taxon>
        <taxon>Chordata</taxon>
        <taxon>Craniata</taxon>
        <taxon>Vertebrata</taxon>
        <taxon>Euteleostomi</taxon>
        <taxon>Mammalia</taxon>
        <taxon>Eutheria</taxon>
        <taxon>Euarchontoglires</taxon>
        <taxon>Primates</taxon>
        <taxon>Haplorrhini</taxon>
        <taxon>Catarrhini</taxon>
        <taxon>Hominidae</taxon>
        <taxon>Homo</taxon>
    </lineage>
</organism>
<dbReference type="GeneTree" id="ENSGT00940000156391"/>
<protein>
    <submittedName>
        <fullName evidence="2">Carboxypeptidase Z</fullName>
    </submittedName>
</protein>
<reference evidence="2" key="4">
    <citation type="submission" date="2025-08" db="UniProtKB">
        <authorList>
            <consortium name="Ensembl"/>
        </authorList>
    </citation>
    <scope>IDENTIFICATION</scope>
</reference>
<dbReference type="Bgee" id="ENSG00000109625">
    <property type="expression patterns" value="Expressed in left ovary and 99 other cell types or tissues"/>
</dbReference>
<dbReference type="UCSC" id="uc062vcc.1">
    <property type="organism name" value="human"/>
</dbReference>
<dbReference type="HGNC" id="HGNC:2333">
    <property type="gene designation" value="CPZ"/>
</dbReference>
<dbReference type="ExpressionAtlas" id="D6RBI5">
    <property type="expression patterns" value="baseline and differential"/>
</dbReference>
<dbReference type="Ensembl" id="ENST00000515606.1">
    <property type="protein sequence ID" value="ENSP00000422693.1"/>
    <property type="gene ID" value="ENSG00000109625.19"/>
</dbReference>
<gene>
    <name evidence="2" type="primary">CPZ</name>
</gene>
<reference evidence="2 3" key="2">
    <citation type="journal article" date="2004" name="Nature">
        <title>Finishing the euchromatic sequence of the human genome.</title>
        <authorList>
            <consortium name="International Human Genome Sequencing Consortium"/>
        </authorList>
    </citation>
    <scope>NUCLEOTIDE SEQUENCE [LARGE SCALE GENOMIC DNA]</scope>
</reference>
<evidence type="ECO:0000256" key="1">
    <source>
        <dbReference type="SAM" id="SignalP"/>
    </source>
</evidence>
<dbReference type="EMBL" id="KF510872">
    <property type="status" value="NOT_ANNOTATED_CDS"/>
    <property type="molecule type" value="Genomic_DNA"/>
</dbReference>
<name>D6RBI5_HUMAN</name>
<dbReference type="HOGENOM" id="CLU_2775268_0_0_1"/>
<dbReference type="OpenTargets" id="ENSG00000109625"/>
<dbReference type="AlphaFoldDB" id="D6RBI5"/>
<accession>D6RBI5</accession>
<evidence type="ECO:0000313" key="3">
    <source>
        <dbReference type="Proteomes" id="UP000005640"/>
    </source>
</evidence>
<dbReference type="Ensembl" id="ENST00000515606.1">
    <property type="protein sequence ID" value="ENSP00000422693.1"/>
    <property type="gene ID" value="ENSG00000109625.20"/>
</dbReference>
<sequence>MPPPLPLLLLTVLVVAAARPGCEFERNPAGECHRPPAADSGTVPGPPWLLFCRRAAAPTLSEHFRQLNP</sequence>
<reference evidence="2 3" key="3">
    <citation type="journal article" date="2005" name="Nature">
        <title>Generation and annotation of the DNA sequences of human chromosomes 2 and 4.</title>
        <authorList>
            <person name="Hillier L.W."/>
            <person name="Graves T.A."/>
            <person name="Fulton R.S."/>
            <person name="Fulton L.A."/>
            <person name="Pepin K.H."/>
            <person name="Minx P."/>
            <person name="Wagner-McPherson C."/>
            <person name="Layman D."/>
            <person name="Wylie K."/>
            <person name="Sekhon M."/>
            <person name="Becker M.C."/>
            <person name="Fewell G.A."/>
            <person name="Delehaunty K.D."/>
            <person name="Miner T.L."/>
            <person name="Nash W.E."/>
            <person name="Kremitzki C."/>
            <person name="Oddy L."/>
            <person name="Du H."/>
            <person name="Sun H."/>
            <person name="Bradshaw-Cordum H."/>
            <person name="Ali J."/>
            <person name="Carter J."/>
            <person name="Cordes M."/>
            <person name="Harris A."/>
            <person name="Isak A."/>
            <person name="van Brunt A."/>
            <person name="Nguyen C."/>
            <person name="Du F."/>
            <person name="Courtney L."/>
            <person name="Kalicki J."/>
            <person name="Ozersky P."/>
            <person name="Abbott S."/>
            <person name="Armstrong J."/>
            <person name="Belter E.A."/>
            <person name="Caruso L."/>
            <person name="Cedroni M."/>
            <person name="Cotton M."/>
            <person name="Davidson T."/>
            <person name="Desai A."/>
            <person name="Elliott G."/>
            <person name="Erb T."/>
            <person name="Fronick C."/>
            <person name="Gaige T."/>
            <person name="Haakenson W."/>
            <person name="Haglund K."/>
            <person name="Holmes A."/>
            <person name="Harkins R."/>
            <person name="Kim K."/>
            <person name="Kruchowski S.S."/>
            <person name="Strong C.M."/>
            <person name="Grewal N."/>
            <person name="Goyea E."/>
            <person name="Hou S."/>
            <person name="Levy A."/>
            <person name="Martinka S."/>
            <person name="Mead K."/>
            <person name="McLellan M.D."/>
            <person name="Meyer R."/>
            <person name="Randall-Maher J."/>
            <person name="Tomlinson C."/>
            <person name="Dauphin-Kohlberg S."/>
            <person name="Kozlowicz-Reilly A."/>
            <person name="Shah N."/>
            <person name="Swearengen-Shahid S."/>
            <person name="Snider J."/>
            <person name="Strong J.T."/>
            <person name="Thompson J."/>
            <person name="Yoakum M."/>
            <person name="Leonard S."/>
            <person name="Pearman C."/>
            <person name="Trani L."/>
            <person name="Radionenko M."/>
            <person name="Waligorski J.E."/>
            <person name="Wang C."/>
            <person name="Rock S.M."/>
            <person name="Tin-Wollam A.M."/>
            <person name="Maupin R."/>
            <person name="Latreille P."/>
            <person name="Wendl M.C."/>
            <person name="Yang S.P."/>
            <person name="Pohl C."/>
            <person name="Wallis J.W."/>
            <person name="Spieth J."/>
            <person name="Bieri T.A."/>
            <person name="Berkowicz N."/>
            <person name="Nelson J.O."/>
            <person name="Osborne J."/>
            <person name="Ding L."/>
            <person name="Meyer R."/>
            <person name="Sabo A."/>
            <person name="Shotland Y."/>
            <person name="Sinha P."/>
            <person name="Wohldmann P.E."/>
            <person name="Cook L.L."/>
            <person name="Hickenbotham M.T."/>
            <person name="Eldred J."/>
            <person name="Williams D."/>
            <person name="Jones T.A."/>
            <person name="She X."/>
            <person name="Ciccarelli F.D."/>
            <person name="Izaurralde E."/>
            <person name="Taylor J."/>
            <person name="Schmutz J."/>
            <person name="Myers R.M."/>
            <person name="Cox D.R."/>
            <person name="Huang X."/>
            <person name="McPherson J.D."/>
            <person name="Mardis E.R."/>
            <person name="Clifton S.W."/>
            <person name="Warren W.C."/>
            <person name="Chinwalla A.T."/>
            <person name="Eddy S.R."/>
            <person name="Marra M.A."/>
            <person name="Ovcharenko I."/>
            <person name="Furey T.S."/>
            <person name="Miller W."/>
            <person name="Eichler E.E."/>
            <person name="Bork P."/>
            <person name="Suyama M."/>
            <person name="Torrents D."/>
            <person name="Waterston R.H."/>
            <person name="Wilson R.K."/>
        </authorList>
    </citation>
    <scope>NUCLEOTIDE SEQUENCE [LARGE SCALE GENOMIC DNA]</scope>
</reference>
<dbReference type="EMBL" id="KF495771">
    <property type="status" value="NOT_ANNOTATED_CDS"/>
    <property type="molecule type" value="Genomic_DNA"/>
</dbReference>
<dbReference type="VEuPathDB" id="HostDB:ENSG00000109625"/>
<feature type="signal peptide" evidence="1">
    <location>
        <begin position="1"/>
        <end position="18"/>
    </location>
</feature>
<dbReference type="Proteomes" id="UP000005640">
    <property type="component" value="Chromosome 4"/>
</dbReference>
<keyword evidence="1" id="KW-0732">Signal</keyword>
<feature type="chain" id="PRO_5003087726" evidence="1">
    <location>
        <begin position="19"/>
        <end position="69"/>
    </location>
</feature>
<evidence type="ECO:0000313" key="2">
    <source>
        <dbReference type="Ensembl" id="ENSP00000422693.1"/>
    </source>
</evidence>
<keyword evidence="3" id="KW-1185">Reference proteome</keyword>